<name>A0A7S2HW02_9EUKA</name>
<sequence length="103" mass="11732">MVAMVMPRPCFCRPSTDAARYYLRVAMAERELSFEDLLRLATRLNESSADLESLHSLRASASMRRDALPTVREPWAAGGVWSRTERPCIAGVTRKETRFEERA</sequence>
<evidence type="ECO:0000313" key="1">
    <source>
        <dbReference type="EMBL" id="CAD9502046.1"/>
    </source>
</evidence>
<protein>
    <submittedName>
        <fullName evidence="1">Uncharacterized protein</fullName>
    </submittedName>
</protein>
<accession>A0A7S2HW02</accession>
<dbReference type="AlphaFoldDB" id="A0A7S2HW02"/>
<gene>
    <name evidence="1" type="ORF">CBRE1094_LOCUS29427</name>
</gene>
<organism evidence="1">
    <name type="scientific">Haptolina brevifila</name>
    <dbReference type="NCBI Taxonomy" id="156173"/>
    <lineage>
        <taxon>Eukaryota</taxon>
        <taxon>Haptista</taxon>
        <taxon>Haptophyta</taxon>
        <taxon>Prymnesiophyceae</taxon>
        <taxon>Prymnesiales</taxon>
        <taxon>Prymnesiaceae</taxon>
        <taxon>Haptolina</taxon>
    </lineage>
</organism>
<proteinExistence type="predicted"/>
<reference evidence="1" key="1">
    <citation type="submission" date="2021-01" db="EMBL/GenBank/DDBJ databases">
        <authorList>
            <person name="Corre E."/>
            <person name="Pelletier E."/>
            <person name="Niang G."/>
            <person name="Scheremetjew M."/>
            <person name="Finn R."/>
            <person name="Kale V."/>
            <person name="Holt S."/>
            <person name="Cochrane G."/>
            <person name="Meng A."/>
            <person name="Brown T."/>
            <person name="Cohen L."/>
        </authorList>
    </citation>
    <scope>NUCLEOTIDE SEQUENCE</scope>
    <source>
        <strain evidence="1">UTEX LB 985</strain>
    </source>
</reference>
<dbReference type="EMBL" id="HBGU01053831">
    <property type="protein sequence ID" value="CAD9502046.1"/>
    <property type="molecule type" value="Transcribed_RNA"/>
</dbReference>